<proteinExistence type="inferred from homology"/>
<keyword evidence="7" id="KW-1185">Reference proteome</keyword>
<keyword evidence="5" id="KW-0813">Transport</keyword>
<dbReference type="AlphaFoldDB" id="A0A7X4YQ18"/>
<gene>
    <name evidence="5 6" type="primary">tatC</name>
    <name evidence="6" type="ORF">GT003_10795</name>
</gene>
<comment type="caution">
    <text evidence="5">Lacks conserved residue(s) required for the propagation of feature annotation.</text>
</comment>
<feature type="transmembrane region" description="Helical" evidence="5">
    <location>
        <begin position="111"/>
        <end position="142"/>
    </location>
</feature>
<keyword evidence="2 5" id="KW-0812">Transmembrane</keyword>
<reference evidence="6 7" key="1">
    <citation type="submission" date="2020-01" db="EMBL/GenBank/DDBJ databases">
        <title>Paenibacillus soybeanensis sp. nov. isolated from the nodules of soybean (Glycine max(L.) Merr).</title>
        <authorList>
            <person name="Wang H."/>
        </authorList>
    </citation>
    <scope>NUCLEOTIDE SEQUENCE [LARGE SCALE GENOMIC DNA]</scope>
    <source>
        <strain evidence="6 7">DSM 23054</strain>
    </source>
</reference>
<dbReference type="GO" id="GO:0043953">
    <property type="term" value="P:protein transport by the Tat complex"/>
    <property type="evidence" value="ECO:0007669"/>
    <property type="project" value="UniProtKB-UniRule"/>
</dbReference>
<dbReference type="PANTHER" id="PTHR30371">
    <property type="entry name" value="SEC-INDEPENDENT PROTEIN TRANSLOCASE PROTEIN TATC"/>
    <property type="match status" value="1"/>
</dbReference>
<dbReference type="HAMAP" id="MF_00902">
    <property type="entry name" value="TatC"/>
    <property type="match status" value="1"/>
</dbReference>
<feature type="transmembrane region" description="Helical" evidence="5">
    <location>
        <begin position="27"/>
        <end position="45"/>
    </location>
</feature>
<keyword evidence="5" id="KW-0811">Translocation</keyword>
<feature type="transmembrane region" description="Helical" evidence="5">
    <location>
        <begin position="223"/>
        <end position="242"/>
    </location>
</feature>
<keyword evidence="3 5" id="KW-1133">Transmembrane helix</keyword>
<evidence type="ECO:0000313" key="7">
    <source>
        <dbReference type="Proteomes" id="UP000558113"/>
    </source>
</evidence>
<evidence type="ECO:0000256" key="2">
    <source>
        <dbReference type="ARBA" id="ARBA00022692"/>
    </source>
</evidence>
<dbReference type="OrthoDB" id="9777044at2"/>
<keyword evidence="4 5" id="KW-0472">Membrane</keyword>
<dbReference type="Proteomes" id="UP000558113">
    <property type="component" value="Unassembled WGS sequence"/>
</dbReference>
<comment type="function">
    <text evidence="5">Part of the twin-arginine translocation (Tat) system that transports large folded proteins containing a characteristic twin-arginine motif in their signal peptide across membranes.</text>
</comment>
<comment type="subunit">
    <text evidence="5">Forms a complex with TatA.</text>
</comment>
<organism evidence="6 7">
    <name type="scientific">Paenibacillus sacheonensis</name>
    <dbReference type="NCBI Taxonomy" id="742054"/>
    <lineage>
        <taxon>Bacteria</taxon>
        <taxon>Bacillati</taxon>
        <taxon>Bacillota</taxon>
        <taxon>Bacilli</taxon>
        <taxon>Bacillales</taxon>
        <taxon>Paenibacillaceae</taxon>
        <taxon>Paenibacillus</taxon>
    </lineage>
</organism>
<dbReference type="Pfam" id="PF00902">
    <property type="entry name" value="TatC"/>
    <property type="match status" value="1"/>
</dbReference>
<dbReference type="PANTHER" id="PTHR30371:SF0">
    <property type="entry name" value="SEC-INDEPENDENT PROTEIN TRANSLOCASE PROTEIN TATC, CHLOROPLASTIC-RELATED"/>
    <property type="match status" value="1"/>
</dbReference>
<keyword evidence="5" id="KW-1003">Cell membrane</keyword>
<comment type="similarity">
    <text evidence="5">Belongs to the TatC family.</text>
</comment>
<accession>A0A7X4YQ18</accession>
<protein>
    <recommendedName>
        <fullName evidence="5">Sec-independent protein translocase protein TatC</fullName>
    </recommendedName>
</protein>
<comment type="subcellular location">
    <subcellularLocation>
        <location evidence="5">Cell membrane</location>
        <topology evidence="5">Multi-pass membrane protein</topology>
    </subcellularLocation>
    <subcellularLocation>
        <location evidence="1">Membrane</location>
        <topology evidence="1">Multi-pass membrane protein</topology>
    </subcellularLocation>
</comment>
<evidence type="ECO:0000313" key="6">
    <source>
        <dbReference type="EMBL" id="NBC69479.1"/>
    </source>
</evidence>
<dbReference type="NCBIfam" id="TIGR00945">
    <property type="entry name" value="tatC"/>
    <property type="match status" value="1"/>
</dbReference>
<comment type="caution">
    <text evidence="6">The sequence shown here is derived from an EMBL/GenBank/DDBJ whole genome shotgun (WGS) entry which is preliminary data.</text>
</comment>
<feature type="transmembrane region" description="Helical" evidence="5">
    <location>
        <begin position="72"/>
        <end position="99"/>
    </location>
</feature>
<evidence type="ECO:0000256" key="3">
    <source>
        <dbReference type="ARBA" id="ARBA00022989"/>
    </source>
</evidence>
<dbReference type="EMBL" id="JAAAMU010000005">
    <property type="protein sequence ID" value="NBC69479.1"/>
    <property type="molecule type" value="Genomic_DNA"/>
</dbReference>
<evidence type="ECO:0000256" key="4">
    <source>
        <dbReference type="ARBA" id="ARBA00023136"/>
    </source>
</evidence>
<dbReference type="RefSeq" id="WP_161697409.1">
    <property type="nucleotide sequence ID" value="NZ_JAAAMU010000005.1"/>
</dbReference>
<evidence type="ECO:0000256" key="5">
    <source>
        <dbReference type="HAMAP-Rule" id="MF_00902"/>
    </source>
</evidence>
<evidence type="ECO:0000256" key="1">
    <source>
        <dbReference type="ARBA" id="ARBA00004141"/>
    </source>
</evidence>
<dbReference type="InterPro" id="IPR002033">
    <property type="entry name" value="TatC"/>
</dbReference>
<name>A0A7X4YQ18_9BACL</name>
<dbReference type="GO" id="GO:0065002">
    <property type="term" value="P:intracellular protein transmembrane transport"/>
    <property type="evidence" value="ECO:0007669"/>
    <property type="project" value="TreeGrafter"/>
</dbReference>
<keyword evidence="5" id="KW-0653">Protein transport</keyword>
<dbReference type="PRINTS" id="PR01840">
    <property type="entry name" value="TATCFAMILY"/>
</dbReference>
<sequence>MSGGENAGKLSVDRDLIAHLTELRKRLIISSIWFVLSLAAGLYVSPRLLHFVKTHLGSVQVEWSVFALSDGIAVYMKCALMVGLLLSLPVFIYQLWAFARPGMTDTEAKSTLLYVPLSFLLFLFGVLFGYSVALPMMISFMIKLNRSIGANEVYGIQHYVSFLVSFLLPMGIAFEMPLVLLLLTRIGLLTPGKLKQVRKYAYVGLAVLGSLISPPDFVSHLSVTLPLILLFEISAFVSIRYFRRREKRALEPVLP</sequence>
<dbReference type="GO" id="GO:0009977">
    <property type="term" value="F:proton motive force dependent protein transmembrane transporter activity"/>
    <property type="evidence" value="ECO:0007669"/>
    <property type="project" value="TreeGrafter"/>
</dbReference>
<feature type="transmembrane region" description="Helical" evidence="5">
    <location>
        <begin position="162"/>
        <end position="188"/>
    </location>
</feature>
<dbReference type="GO" id="GO:0033281">
    <property type="term" value="C:TAT protein transport complex"/>
    <property type="evidence" value="ECO:0007669"/>
    <property type="project" value="UniProtKB-UniRule"/>
</dbReference>